<evidence type="ECO:0000313" key="1">
    <source>
        <dbReference type="EMBL" id="GMG15688.1"/>
    </source>
</evidence>
<sequence length="125" mass="13934">MLASGKRAHSSPGSTGLDLVEIRASIQAIQASLQVEEDSVARGSPVDDLREEHSHLQRAHTVLRRHAAELHLQIESAGSTAQAFSQFCQDRHDRLLHRLERANELLTLRDADVVNMEEKIAHTED</sequence>
<accession>A0A9W7DB99</accession>
<proteinExistence type="predicted"/>
<organism evidence="1 2">
    <name type="scientific">Phytophthora fragariaefolia</name>
    <dbReference type="NCBI Taxonomy" id="1490495"/>
    <lineage>
        <taxon>Eukaryota</taxon>
        <taxon>Sar</taxon>
        <taxon>Stramenopiles</taxon>
        <taxon>Oomycota</taxon>
        <taxon>Peronosporomycetes</taxon>
        <taxon>Peronosporales</taxon>
        <taxon>Peronosporaceae</taxon>
        <taxon>Phytophthora</taxon>
    </lineage>
</organism>
<name>A0A9W7DB99_9STRA</name>
<dbReference type="Proteomes" id="UP001165121">
    <property type="component" value="Unassembled WGS sequence"/>
</dbReference>
<comment type="caution">
    <text evidence="1">The sequence shown here is derived from an EMBL/GenBank/DDBJ whole genome shotgun (WGS) entry which is preliminary data.</text>
</comment>
<gene>
    <name evidence="1" type="ORF">Pfra01_002952400</name>
</gene>
<keyword evidence="2" id="KW-1185">Reference proteome</keyword>
<dbReference type="AlphaFoldDB" id="A0A9W7DB99"/>
<protein>
    <submittedName>
        <fullName evidence="1">Unnamed protein product</fullName>
    </submittedName>
</protein>
<reference evidence="1" key="1">
    <citation type="submission" date="2023-04" db="EMBL/GenBank/DDBJ databases">
        <title>Phytophthora fragariaefolia NBRC 109709.</title>
        <authorList>
            <person name="Ichikawa N."/>
            <person name="Sato H."/>
            <person name="Tonouchi N."/>
        </authorList>
    </citation>
    <scope>NUCLEOTIDE SEQUENCE</scope>
    <source>
        <strain evidence="1">NBRC 109709</strain>
    </source>
</reference>
<dbReference type="EMBL" id="BSXT01018896">
    <property type="protein sequence ID" value="GMG15688.1"/>
    <property type="molecule type" value="Genomic_DNA"/>
</dbReference>
<evidence type="ECO:0000313" key="2">
    <source>
        <dbReference type="Proteomes" id="UP001165121"/>
    </source>
</evidence>